<dbReference type="Pfam" id="PF10431">
    <property type="entry name" value="ClpB_D2-small"/>
    <property type="match status" value="1"/>
</dbReference>
<dbReference type="InterPro" id="IPR019489">
    <property type="entry name" value="Clp_ATPase_C"/>
</dbReference>
<evidence type="ECO:0000256" key="2">
    <source>
        <dbReference type="ARBA" id="ARBA00022840"/>
    </source>
</evidence>
<comment type="caution">
    <text evidence="6">The sequence shown here is derived from an EMBL/GenBank/DDBJ whole genome shotgun (WGS) entry which is preliminary data.</text>
</comment>
<feature type="domain" description="AAA+ ATPase" evidence="4">
    <location>
        <begin position="108"/>
        <end position="270"/>
    </location>
</feature>
<dbReference type="Pfam" id="PF07724">
    <property type="entry name" value="AAA_2"/>
    <property type="match status" value="1"/>
</dbReference>
<dbReference type="SMART" id="SM01086">
    <property type="entry name" value="ClpB_D2-small"/>
    <property type="match status" value="1"/>
</dbReference>
<gene>
    <name evidence="6" type="ORF">OZSIB_0927</name>
</gene>
<dbReference type="GO" id="GO:0140662">
    <property type="term" value="F:ATP-dependent protein folding chaperone"/>
    <property type="evidence" value="ECO:0007669"/>
    <property type="project" value="InterPro"/>
</dbReference>
<dbReference type="GO" id="GO:0051603">
    <property type="term" value="P:proteolysis involved in protein catabolic process"/>
    <property type="evidence" value="ECO:0007669"/>
    <property type="project" value="TreeGrafter"/>
</dbReference>
<keyword evidence="2 6" id="KW-0067">ATP-binding</keyword>
<evidence type="ECO:0000259" key="4">
    <source>
        <dbReference type="SMART" id="SM00382"/>
    </source>
</evidence>
<sequence length="424" mass="47311">MFCGKDLRKGGDFVQSRDGLLLCKTCVDTAEDIFRRKNARDKASLVKEGGKGTIDLKKLVKDYPPPRIYDALSDYVIGQDTAKKVISLAVYNHYKILSLIDATDVEFEKSNILMIGPTGSGKTLIARTLSKILKVPFAIGDCTSYTEAGYVGDDVENVLLSLLIDANYEVEDCQKGIVYLDEIDKKAKTTNNVSISRDVSGEGVQQAFLKLIEGTVANVPLTAGRKNPMSQQVVKIDTRHILFICGGAFVGLEKIIERRLRKDVAIGFNTDPLPKDQADFRLFHHVETSDLLQFGFIPEFIGRLPIKVALNGLERADFLRILKEPKNSIVRQFVKLCEMDGCELTFTTDGLERIVDVAMERKTGARGLRDVFERILRNDMFHLRESKITALRVDRAYVDRQLALLEAAPDKGATVKARDEMEAA</sequence>
<dbReference type="GO" id="GO:0051082">
    <property type="term" value="F:unfolded protein binding"/>
    <property type="evidence" value="ECO:0007669"/>
    <property type="project" value="InterPro"/>
</dbReference>
<keyword evidence="3" id="KW-0143">Chaperone</keyword>
<dbReference type="PANTHER" id="PTHR48102:SF7">
    <property type="entry name" value="ATP-DEPENDENT CLP PROTEASE ATP-BINDING SUBUNIT CLPX-LIKE, MITOCHONDRIAL"/>
    <property type="match status" value="1"/>
</dbReference>
<dbReference type="Gene3D" id="1.10.8.60">
    <property type="match status" value="1"/>
</dbReference>
<dbReference type="AlphaFoldDB" id="A0A367ZUG9"/>
<protein>
    <submittedName>
        <fullName evidence="6">ATP-dependent Clp protease ATP-binding subunit ClpX</fullName>
    </submittedName>
</protein>
<dbReference type="CDD" id="cd19497">
    <property type="entry name" value="RecA-like_ClpX"/>
    <property type="match status" value="1"/>
</dbReference>
<dbReference type="EMBL" id="QOQW01000001">
    <property type="protein sequence ID" value="RCK81793.1"/>
    <property type="molecule type" value="Genomic_DNA"/>
</dbReference>
<evidence type="ECO:0000256" key="1">
    <source>
        <dbReference type="ARBA" id="ARBA00022741"/>
    </source>
</evidence>
<evidence type="ECO:0000259" key="5">
    <source>
        <dbReference type="SMART" id="SM01086"/>
    </source>
</evidence>
<dbReference type="NCBIfam" id="TIGR00382">
    <property type="entry name" value="clpX"/>
    <property type="match status" value="1"/>
</dbReference>
<dbReference type="InterPro" id="IPR003593">
    <property type="entry name" value="AAA+_ATPase"/>
</dbReference>
<dbReference type="SUPFAM" id="SSF52540">
    <property type="entry name" value="P-loop containing nucleoside triphosphate hydrolases"/>
    <property type="match status" value="1"/>
</dbReference>
<name>A0A367ZUG9_9BACT</name>
<proteinExistence type="predicted"/>
<dbReference type="NCBIfam" id="NF003745">
    <property type="entry name" value="PRK05342.1"/>
    <property type="match status" value="1"/>
</dbReference>
<keyword evidence="6" id="KW-0378">Hydrolase</keyword>
<accession>A0A367ZUG9</accession>
<evidence type="ECO:0000313" key="6">
    <source>
        <dbReference type="EMBL" id="RCK81793.1"/>
    </source>
</evidence>
<organism evidence="6 7">
    <name type="scientific">Candidatus Ozemobacter sibiricus</name>
    <dbReference type="NCBI Taxonomy" id="2268124"/>
    <lineage>
        <taxon>Bacteria</taxon>
        <taxon>Candidatus Ozemobacteria</taxon>
        <taxon>Candidatus Ozemobacterales</taxon>
        <taxon>Candidatus Ozemobacteraceae</taxon>
        <taxon>Candidatus Ozemobacter</taxon>
    </lineage>
</organism>
<reference evidence="6 7" key="1">
    <citation type="submission" date="2018-05" db="EMBL/GenBank/DDBJ databases">
        <title>A metagenomic window into the 2 km-deep terrestrial subsurface aquifer revealed taxonomically and functionally diverse microbial community comprising novel uncultured bacterial lineages.</title>
        <authorList>
            <person name="Kadnikov V.V."/>
            <person name="Mardanov A.V."/>
            <person name="Beletsky A.V."/>
            <person name="Banks D."/>
            <person name="Pimenov N.V."/>
            <person name="Frank Y.A."/>
            <person name="Karnachuk O.V."/>
            <person name="Ravin N.V."/>
        </authorList>
    </citation>
    <scope>NUCLEOTIDE SEQUENCE [LARGE SCALE GENOMIC DNA]</scope>
    <source>
        <strain evidence="6">BY5</strain>
    </source>
</reference>
<dbReference type="PANTHER" id="PTHR48102">
    <property type="entry name" value="ATP-DEPENDENT CLP PROTEASE ATP-BINDING SUBUNIT CLPX-LIKE, MITOCHONDRIAL-RELATED"/>
    <property type="match status" value="1"/>
</dbReference>
<keyword evidence="1" id="KW-0547">Nucleotide-binding</keyword>
<keyword evidence="6" id="KW-0645">Protease</keyword>
<dbReference type="Proteomes" id="UP000252355">
    <property type="component" value="Unassembled WGS sequence"/>
</dbReference>
<dbReference type="SMART" id="SM00382">
    <property type="entry name" value="AAA"/>
    <property type="match status" value="1"/>
</dbReference>
<dbReference type="InterPro" id="IPR027417">
    <property type="entry name" value="P-loop_NTPase"/>
</dbReference>
<feature type="domain" description="Clp ATPase C-terminal" evidence="5">
    <location>
        <begin position="313"/>
        <end position="404"/>
    </location>
</feature>
<dbReference type="GO" id="GO:0005524">
    <property type="term" value="F:ATP binding"/>
    <property type="evidence" value="ECO:0007669"/>
    <property type="project" value="UniProtKB-KW"/>
</dbReference>
<evidence type="ECO:0000313" key="7">
    <source>
        <dbReference type="Proteomes" id="UP000252355"/>
    </source>
</evidence>
<dbReference type="GO" id="GO:0016887">
    <property type="term" value="F:ATP hydrolysis activity"/>
    <property type="evidence" value="ECO:0007669"/>
    <property type="project" value="InterPro"/>
</dbReference>
<dbReference type="GO" id="GO:0008233">
    <property type="term" value="F:peptidase activity"/>
    <property type="evidence" value="ECO:0007669"/>
    <property type="project" value="UniProtKB-KW"/>
</dbReference>
<dbReference type="InterPro" id="IPR003959">
    <property type="entry name" value="ATPase_AAA_core"/>
</dbReference>
<evidence type="ECO:0000256" key="3">
    <source>
        <dbReference type="ARBA" id="ARBA00023186"/>
    </source>
</evidence>
<dbReference type="InterPro" id="IPR050052">
    <property type="entry name" value="ATP-dep_Clp_protease_ClpX"/>
</dbReference>
<dbReference type="Gene3D" id="3.40.50.300">
    <property type="entry name" value="P-loop containing nucleotide triphosphate hydrolases"/>
    <property type="match status" value="1"/>
</dbReference>
<dbReference type="InterPro" id="IPR004487">
    <property type="entry name" value="Clp_protease_ATP-bd_su_ClpX"/>
</dbReference>